<keyword evidence="3 6" id="KW-0812">Transmembrane</keyword>
<evidence type="ECO:0000256" key="6">
    <source>
        <dbReference type="SAM" id="Phobius"/>
    </source>
</evidence>
<comment type="similarity">
    <text evidence="2">Belongs to the autoinducer-2 exporter (AI-2E) (TC 2.A.86) family.</text>
</comment>
<organism evidence="7 8">
    <name type="scientific">Chromatocurvus halotolerans</name>
    <dbReference type="NCBI Taxonomy" id="1132028"/>
    <lineage>
        <taxon>Bacteria</taxon>
        <taxon>Pseudomonadati</taxon>
        <taxon>Pseudomonadota</taxon>
        <taxon>Gammaproteobacteria</taxon>
        <taxon>Cellvibrionales</taxon>
        <taxon>Halieaceae</taxon>
        <taxon>Chromatocurvus</taxon>
    </lineage>
</organism>
<reference evidence="7 8" key="1">
    <citation type="submission" date="2019-03" db="EMBL/GenBank/DDBJ databases">
        <title>Genomic Encyclopedia of Type Strains, Phase IV (KMG-IV): sequencing the most valuable type-strain genomes for metagenomic binning, comparative biology and taxonomic classification.</title>
        <authorList>
            <person name="Goeker M."/>
        </authorList>
    </citation>
    <scope>NUCLEOTIDE SEQUENCE [LARGE SCALE GENOMIC DNA]</scope>
    <source>
        <strain evidence="7 8">DSM 23344</strain>
    </source>
</reference>
<feature type="transmembrane region" description="Helical" evidence="6">
    <location>
        <begin position="195"/>
        <end position="219"/>
    </location>
</feature>
<evidence type="ECO:0000256" key="3">
    <source>
        <dbReference type="ARBA" id="ARBA00022692"/>
    </source>
</evidence>
<keyword evidence="8" id="KW-1185">Reference proteome</keyword>
<feature type="transmembrane region" description="Helical" evidence="6">
    <location>
        <begin position="51"/>
        <end position="68"/>
    </location>
</feature>
<dbReference type="EMBL" id="SLWX01000002">
    <property type="protein sequence ID" value="TCO77568.1"/>
    <property type="molecule type" value="Genomic_DNA"/>
</dbReference>
<dbReference type="GO" id="GO:0055085">
    <property type="term" value="P:transmembrane transport"/>
    <property type="evidence" value="ECO:0007669"/>
    <property type="project" value="TreeGrafter"/>
</dbReference>
<gene>
    <name evidence="7" type="ORF">EV688_10225</name>
</gene>
<evidence type="ECO:0000313" key="8">
    <source>
        <dbReference type="Proteomes" id="UP000294980"/>
    </source>
</evidence>
<protein>
    <submittedName>
        <fullName evidence="7">Putative PurR-regulated permease PerM</fullName>
    </submittedName>
</protein>
<dbReference type="GO" id="GO:0016020">
    <property type="term" value="C:membrane"/>
    <property type="evidence" value="ECO:0007669"/>
    <property type="project" value="UniProtKB-SubCell"/>
</dbReference>
<dbReference type="RefSeq" id="WP_162883756.1">
    <property type="nucleotide sequence ID" value="NZ_QQSW01000001.1"/>
</dbReference>
<comment type="subcellular location">
    <subcellularLocation>
        <location evidence="1">Membrane</location>
        <topology evidence="1">Multi-pass membrane protein</topology>
    </subcellularLocation>
</comment>
<feature type="transmembrane region" description="Helical" evidence="6">
    <location>
        <begin position="342"/>
        <end position="369"/>
    </location>
</feature>
<keyword evidence="5 6" id="KW-0472">Membrane</keyword>
<feature type="transmembrane region" description="Helical" evidence="6">
    <location>
        <begin position="240"/>
        <end position="265"/>
    </location>
</feature>
<dbReference type="PANTHER" id="PTHR21716:SF16">
    <property type="entry name" value="BLL1467 PROTEIN"/>
    <property type="match status" value="1"/>
</dbReference>
<feature type="transmembrane region" description="Helical" evidence="6">
    <location>
        <begin position="271"/>
        <end position="296"/>
    </location>
</feature>
<evidence type="ECO:0000256" key="2">
    <source>
        <dbReference type="ARBA" id="ARBA00009773"/>
    </source>
</evidence>
<name>A0A4R2L4M9_9GAMM</name>
<dbReference type="PANTHER" id="PTHR21716">
    <property type="entry name" value="TRANSMEMBRANE PROTEIN"/>
    <property type="match status" value="1"/>
</dbReference>
<evidence type="ECO:0000256" key="5">
    <source>
        <dbReference type="ARBA" id="ARBA00023136"/>
    </source>
</evidence>
<keyword evidence="4 6" id="KW-1133">Transmembrane helix</keyword>
<dbReference type="AlphaFoldDB" id="A0A4R2L4M9"/>
<feature type="transmembrane region" description="Helical" evidence="6">
    <location>
        <begin position="80"/>
        <end position="101"/>
    </location>
</feature>
<evidence type="ECO:0000313" key="7">
    <source>
        <dbReference type="EMBL" id="TCO77568.1"/>
    </source>
</evidence>
<evidence type="ECO:0000256" key="1">
    <source>
        <dbReference type="ARBA" id="ARBA00004141"/>
    </source>
</evidence>
<feature type="transmembrane region" description="Helical" evidence="6">
    <location>
        <begin position="303"/>
        <end position="322"/>
    </location>
</feature>
<comment type="caution">
    <text evidence="7">The sequence shown here is derived from an EMBL/GenBank/DDBJ whole genome shotgun (WGS) entry which is preliminary data.</text>
</comment>
<sequence>MSPGDGQPGASHPEASHQEVRQGSGQGVTLALRCLSVLAVLYTVYFARSLLMPMVVALFFALLLSPLVESLKRFYVPRTLSAILILCVIGGPLGLLASQLAEPAQRWATAIPRLADELSQHVEDLTQRLAPGEAPTPPEPQGFTFFGLFGDDESDAAGVSGGSNADPGISEKLKQGGLEAMIAALSAAPVMIAQLLTALMLILFLLIFGSGLFVTWVNVFPHIREKEHSIDLMQSIQRELSRYILTVSVINAGLGLVVASALWSLGVEDALFWGAVVGMLNFAPYVGPLIGVILLSLAGVVQYGLALSALLPALVYFSINMLEAQFVTPVVLGRRMRLNPLIIIVWLVIWGWLWGAVGVLLAVPMLVCIKIAAKQTRVMNHWVDLIETRA</sequence>
<dbReference type="Pfam" id="PF01594">
    <property type="entry name" value="AI-2E_transport"/>
    <property type="match status" value="1"/>
</dbReference>
<proteinExistence type="inferred from homology"/>
<accession>A0A4R2L4M9</accession>
<dbReference type="Proteomes" id="UP000294980">
    <property type="component" value="Unassembled WGS sequence"/>
</dbReference>
<evidence type="ECO:0000256" key="4">
    <source>
        <dbReference type="ARBA" id="ARBA00022989"/>
    </source>
</evidence>
<dbReference type="InterPro" id="IPR002549">
    <property type="entry name" value="AI-2E-like"/>
</dbReference>